<dbReference type="InterPro" id="IPR002401">
    <property type="entry name" value="Cyt_P450_E_grp-I"/>
</dbReference>
<dbReference type="GO" id="GO:0005506">
    <property type="term" value="F:iron ion binding"/>
    <property type="evidence" value="ECO:0007669"/>
    <property type="project" value="InterPro"/>
</dbReference>
<dbReference type="InterPro" id="IPR050182">
    <property type="entry name" value="Cytochrome_P450_fam2"/>
</dbReference>
<evidence type="ECO:0000313" key="10">
    <source>
        <dbReference type="Proteomes" id="UP000053660"/>
    </source>
</evidence>
<protein>
    <recommendedName>
        <fullName evidence="11">Unspecific monooxygenase</fullName>
    </recommendedName>
</protein>
<dbReference type="Proteomes" id="UP000053660">
    <property type="component" value="Unassembled WGS sequence"/>
</dbReference>
<evidence type="ECO:0000256" key="8">
    <source>
        <dbReference type="RuleBase" id="RU000461"/>
    </source>
</evidence>
<evidence type="ECO:0000256" key="7">
    <source>
        <dbReference type="PIRSR" id="PIRSR602401-1"/>
    </source>
</evidence>
<dbReference type="GO" id="GO:0016712">
    <property type="term" value="F:oxidoreductase activity, acting on paired donors, with incorporation or reduction of molecular oxygen, reduced flavin or flavoprotein as one donor, and incorporation of one atom of oxygen"/>
    <property type="evidence" value="ECO:0007669"/>
    <property type="project" value="TreeGrafter"/>
</dbReference>
<evidence type="ECO:0000256" key="3">
    <source>
        <dbReference type="ARBA" id="ARBA00022723"/>
    </source>
</evidence>
<dbReference type="EMBL" id="KN553980">
    <property type="protein sequence ID" value="KHJ89618.1"/>
    <property type="molecule type" value="Genomic_DNA"/>
</dbReference>
<dbReference type="InterPro" id="IPR017972">
    <property type="entry name" value="Cyt_P450_CS"/>
</dbReference>
<evidence type="ECO:0008006" key="11">
    <source>
        <dbReference type="Google" id="ProtNLM"/>
    </source>
</evidence>
<dbReference type="PRINTS" id="PR00463">
    <property type="entry name" value="EP450I"/>
</dbReference>
<keyword evidence="7 8" id="KW-0349">Heme</keyword>
<keyword evidence="6 8" id="KW-0503">Monooxygenase</keyword>
<evidence type="ECO:0000256" key="2">
    <source>
        <dbReference type="ARBA" id="ARBA00010617"/>
    </source>
</evidence>
<dbReference type="AlphaFoldDB" id="A0A0B1SWG5"/>
<dbReference type="Gene3D" id="1.10.630.10">
    <property type="entry name" value="Cytochrome P450"/>
    <property type="match status" value="1"/>
</dbReference>
<evidence type="ECO:0000256" key="6">
    <source>
        <dbReference type="ARBA" id="ARBA00023033"/>
    </source>
</evidence>
<comment type="similarity">
    <text evidence="2 8">Belongs to the cytochrome P450 family.</text>
</comment>
<accession>A0A0B1SWG5</accession>
<dbReference type="GO" id="GO:0006082">
    <property type="term" value="P:organic acid metabolic process"/>
    <property type="evidence" value="ECO:0007669"/>
    <property type="project" value="TreeGrafter"/>
</dbReference>
<evidence type="ECO:0000256" key="5">
    <source>
        <dbReference type="ARBA" id="ARBA00023004"/>
    </source>
</evidence>
<reference evidence="9 10" key="1">
    <citation type="submission" date="2014-03" db="EMBL/GenBank/DDBJ databases">
        <title>Draft genome of the hookworm Oesophagostomum dentatum.</title>
        <authorList>
            <person name="Mitreva M."/>
        </authorList>
    </citation>
    <scope>NUCLEOTIDE SEQUENCE [LARGE SCALE GENOMIC DNA]</scope>
    <source>
        <strain evidence="9 10">OD-Hann</strain>
    </source>
</reference>
<proteinExistence type="inferred from homology"/>
<comment type="cofactor">
    <cofactor evidence="1 7">
        <name>heme</name>
        <dbReference type="ChEBI" id="CHEBI:30413"/>
    </cofactor>
</comment>
<evidence type="ECO:0000313" key="9">
    <source>
        <dbReference type="EMBL" id="KHJ89618.1"/>
    </source>
</evidence>
<feature type="binding site" description="axial binding residue" evidence="7">
    <location>
        <position position="438"/>
    </location>
    <ligand>
        <name>heme</name>
        <dbReference type="ChEBI" id="CHEBI:30413"/>
    </ligand>
    <ligandPart>
        <name>Fe</name>
        <dbReference type="ChEBI" id="CHEBI:18248"/>
    </ligandPart>
</feature>
<dbReference type="OrthoDB" id="2789670at2759"/>
<dbReference type="InterPro" id="IPR001128">
    <property type="entry name" value="Cyt_P450"/>
</dbReference>
<dbReference type="GO" id="GO:0006805">
    <property type="term" value="P:xenobiotic metabolic process"/>
    <property type="evidence" value="ECO:0007669"/>
    <property type="project" value="TreeGrafter"/>
</dbReference>
<dbReference type="GO" id="GO:0005737">
    <property type="term" value="C:cytoplasm"/>
    <property type="evidence" value="ECO:0007669"/>
    <property type="project" value="TreeGrafter"/>
</dbReference>
<dbReference type="GO" id="GO:0020037">
    <property type="term" value="F:heme binding"/>
    <property type="evidence" value="ECO:0007669"/>
    <property type="project" value="InterPro"/>
</dbReference>
<dbReference type="Pfam" id="PF00067">
    <property type="entry name" value="p450"/>
    <property type="match status" value="1"/>
</dbReference>
<gene>
    <name evidence="9" type="ORF">OESDEN_10552</name>
</gene>
<dbReference type="PANTHER" id="PTHR24300:SF375">
    <property type="entry name" value="CYTOCHROME P450 FAMILY"/>
    <property type="match status" value="1"/>
</dbReference>
<name>A0A0B1SWG5_OESDE</name>
<keyword evidence="4 8" id="KW-0560">Oxidoreductase</keyword>
<keyword evidence="3 7" id="KW-0479">Metal-binding</keyword>
<keyword evidence="10" id="KW-1185">Reference proteome</keyword>
<dbReference type="PRINTS" id="PR00385">
    <property type="entry name" value="P450"/>
</dbReference>
<dbReference type="PROSITE" id="PS00086">
    <property type="entry name" value="CYTOCHROME_P450"/>
    <property type="match status" value="1"/>
</dbReference>
<dbReference type="InterPro" id="IPR036396">
    <property type="entry name" value="Cyt_P450_sf"/>
</dbReference>
<dbReference type="PANTHER" id="PTHR24300">
    <property type="entry name" value="CYTOCHROME P450 508A4-RELATED"/>
    <property type="match status" value="1"/>
</dbReference>
<organism evidence="9 10">
    <name type="scientific">Oesophagostomum dentatum</name>
    <name type="common">Nodular worm</name>
    <dbReference type="NCBI Taxonomy" id="61180"/>
    <lineage>
        <taxon>Eukaryota</taxon>
        <taxon>Metazoa</taxon>
        <taxon>Ecdysozoa</taxon>
        <taxon>Nematoda</taxon>
        <taxon>Chromadorea</taxon>
        <taxon>Rhabditida</taxon>
        <taxon>Rhabditina</taxon>
        <taxon>Rhabditomorpha</taxon>
        <taxon>Strongyloidea</taxon>
        <taxon>Strongylidae</taxon>
        <taxon>Oesophagostomum</taxon>
    </lineage>
</organism>
<sequence length="493" mass="56390">MIDAVVIVILSSLILAIFAHLFLRRTKLPPGPFPLPLVGNLPYLSYLSYKNGGVKYGPVFTVWFGPVPTVHITDLEIAQHAMIKQGANFVDRWVPLLFTLPRNGFGLITSSGKVWQDHRRFSQHTLRNFGIGRNIIEEKIMEEFNLKFDEVDRQIQKSGCHVVDPQPLVDVLVGSVINRVLFSESFDNSNDYFFVLKENLNKSLSRLTFLDTFVYKFMLSFPLIRGRYEEILKPFYQLKDYFRNQFQQRKTSVESGKHVLEGEGRDYVDAYMIKMMEEMEGNQEETTFTEEALLTNLLDLWIAGQETTTMTILSGIINLINYPEAMDKAREEIKRVTGNNRPLSLLDRPTTTYLNATITEIQRLASVVNFNLWRRSSEDSNVGSFTIPGGITIAAQLSVLLSDSDHFKKHNEFDPSRYLKEERLDQHVVPFGIGKRSCLGESLARAELHLIIGNLLQRYQISAVDGLPSREPMNPNGVVRKPKPFLFSLFKNI</sequence>
<dbReference type="SUPFAM" id="SSF48264">
    <property type="entry name" value="Cytochrome P450"/>
    <property type="match status" value="1"/>
</dbReference>
<evidence type="ECO:0000256" key="1">
    <source>
        <dbReference type="ARBA" id="ARBA00001971"/>
    </source>
</evidence>
<keyword evidence="5 7" id="KW-0408">Iron</keyword>
<dbReference type="CDD" id="cd20617">
    <property type="entry name" value="CYP1_2-like"/>
    <property type="match status" value="1"/>
</dbReference>
<dbReference type="FunFam" id="1.10.630.10:FF:000036">
    <property type="entry name" value="CYtochrome P450 family"/>
    <property type="match status" value="1"/>
</dbReference>
<evidence type="ECO:0000256" key="4">
    <source>
        <dbReference type="ARBA" id="ARBA00023002"/>
    </source>
</evidence>